<gene>
    <name evidence="2" type="ORF">IFK94_12865</name>
</gene>
<feature type="transmembrane region" description="Helical" evidence="1">
    <location>
        <begin position="256"/>
        <end position="274"/>
    </location>
</feature>
<feature type="transmembrane region" description="Helical" evidence="1">
    <location>
        <begin position="356"/>
        <end position="376"/>
    </location>
</feature>
<dbReference type="Proteomes" id="UP000648239">
    <property type="component" value="Unassembled WGS sequence"/>
</dbReference>
<feature type="transmembrane region" description="Helical" evidence="1">
    <location>
        <begin position="323"/>
        <end position="344"/>
    </location>
</feature>
<keyword evidence="1" id="KW-0812">Transmembrane</keyword>
<feature type="transmembrane region" description="Helical" evidence="1">
    <location>
        <begin position="286"/>
        <end position="311"/>
    </location>
</feature>
<feature type="transmembrane region" description="Helical" evidence="1">
    <location>
        <begin position="168"/>
        <end position="190"/>
    </location>
</feature>
<keyword evidence="1" id="KW-0472">Membrane</keyword>
<proteinExistence type="predicted"/>
<feature type="transmembrane region" description="Helical" evidence="1">
    <location>
        <begin position="110"/>
        <end position="128"/>
    </location>
</feature>
<feature type="transmembrane region" description="Helical" evidence="1">
    <location>
        <begin position="140"/>
        <end position="162"/>
    </location>
</feature>
<evidence type="ECO:0000313" key="3">
    <source>
        <dbReference type="Proteomes" id="UP000648239"/>
    </source>
</evidence>
<feature type="transmembrane region" description="Helical" evidence="1">
    <location>
        <begin position="35"/>
        <end position="57"/>
    </location>
</feature>
<keyword evidence="1" id="KW-1133">Transmembrane helix</keyword>
<reference evidence="2 3" key="1">
    <citation type="submission" date="2020-08" db="EMBL/GenBank/DDBJ databases">
        <title>Acidobacteriota in marine sediments use diverse sulfur dissimilation pathways.</title>
        <authorList>
            <person name="Wasmund K."/>
        </authorList>
    </citation>
    <scope>NUCLEOTIDE SEQUENCE [LARGE SCALE GENOMIC DNA]</scope>
    <source>
        <strain evidence="2">MAG AM4</strain>
    </source>
</reference>
<feature type="transmembrane region" description="Helical" evidence="1">
    <location>
        <begin position="211"/>
        <end position="236"/>
    </location>
</feature>
<evidence type="ECO:0000256" key="1">
    <source>
        <dbReference type="SAM" id="Phobius"/>
    </source>
</evidence>
<dbReference type="EMBL" id="JACXWD010000053">
    <property type="protein sequence ID" value="MBD3869011.1"/>
    <property type="molecule type" value="Genomic_DNA"/>
</dbReference>
<feature type="transmembrane region" description="Helical" evidence="1">
    <location>
        <begin position="382"/>
        <end position="403"/>
    </location>
</feature>
<evidence type="ECO:0000313" key="2">
    <source>
        <dbReference type="EMBL" id="MBD3869011.1"/>
    </source>
</evidence>
<dbReference type="AlphaFoldDB" id="A0A8J6Y9N3"/>
<sequence length="426" mass="45919">MAGTWLMMSLEPPFLAAIIARLAEPKENLAAFGVSFAIAILVESPIIMILSASTALVQGSVSYRRLRNFTYAINGILTIAMILLLATPLWRSVAIDLLRLPGNVAALTQTALWILVPWPAAIGYRRFYQGLLIRQGRTRLVAYGTVIRMVSVTSTVVLMFLFSDLPGALIGAWGLTLGVSAEAVASRFMARSAVREFKEAAADSISYQRIAVFYWPLAMTSVIGLAAHPVVTFFMGHARFPLESLAVLPVVNSLSFIFRAVGISYQEVAITVLARDGRNYPVVARFAGWLSGLSSIAMGLIVFTPLASVWFRTLSGLSAELTAFALTPARILVMLPALSVTLSMQRAILVHGRNTAPITWATALEIGGIVTVLWIGTAWLSLVGATAAAIAFIAGRILCNVALIRPCRLAARRAIGSEHYTSKARI</sequence>
<feature type="transmembrane region" description="Helical" evidence="1">
    <location>
        <begin position="69"/>
        <end position="90"/>
    </location>
</feature>
<comment type="caution">
    <text evidence="2">The sequence shown here is derived from an EMBL/GenBank/DDBJ whole genome shotgun (WGS) entry which is preliminary data.</text>
</comment>
<protein>
    <submittedName>
        <fullName evidence="2">Uncharacterized protein</fullName>
    </submittedName>
</protein>
<accession>A0A8J6Y9N3</accession>
<organism evidence="2 3">
    <name type="scientific">Candidatus Polarisedimenticola svalbardensis</name>
    <dbReference type="NCBI Taxonomy" id="2886004"/>
    <lineage>
        <taxon>Bacteria</taxon>
        <taxon>Pseudomonadati</taxon>
        <taxon>Acidobacteriota</taxon>
        <taxon>Candidatus Polarisedimenticolia</taxon>
        <taxon>Candidatus Polarisedimenticolales</taxon>
        <taxon>Candidatus Polarisedimenticolaceae</taxon>
        <taxon>Candidatus Polarisedimenticola</taxon>
    </lineage>
</organism>
<name>A0A8J6Y9N3_9BACT</name>